<dbReference type="PANTHER" id="PTHR45626">
    <property type="entry name" value="TRANSCRIPTION TERMINATION FACTOR 2-RELATED"/>
    <property type="match status" value="1"/>
</dbReference>
<dbReference type="InterPro" id="IPR027417">
    <property type="entry name" value="P-loop_NTPase"/>
</dbReference>
<feature type="region of interest" description="Disordered" evidence="6">
    <location>
        <begin position="1323"/>
        <end position="1448"/>
    </location>
</feature>
<comment type="caution">
    <text evidence="8">The sequence shown here is derived from an EMBL/GenBank/DDBJ whole genome shotgun (WGS) entry which is preliminary data.</text>
</comment>
<accession>A0A9P6AZ44</accession>
<dbReference type="GO" id="GO:0008094">
    <property type="term" value="F:ATP-dependent activity, acting on DNA"/>
    <property type="evidence" value="ECO:0007669"/>
    <property type="project" value="TreeGrafter"/>
</dbReference>
<dbReference type="GO" id="GO:0005524">
    <property type="term" value="F:ATP binding"/>
    <property type="evidence" value="ECO:0007669"/>
    <property type="project" value="UniProtKB-KW"/>
</dbReference>
<dbReference type="SUPFAM" id="SSF53335">
    <property type="entry name" value="S-adenosyl-L-methionine-dependent methyltransferases"/>
    <property type="match status" value="1"/>
</dbReference>
<name>A0A9P6AZ44_9AGAM</name>
<dbReference type="InterPro" id="IPR001650">
    <property type="entry name" value="Helicase_C-like"/>
</dbReference>
<evidence type="ECO:0000313" key="9">
    <source>
        <dbReference type="Proteomes" id="UP000886523"/>
    </source>
</evidence>
<dbReference type="InterPro" id="IPR038718">
    <property type="entry name" value="SNF2-like_sf"/>
</dbReference>
<dbReference type="Gene3D" id="3.40.50.10810">
    <property type="entry name" value="Tandem AAA-ATPase domain"/>
    <property type="match status" value="1"/>
</dbReference>
<dbReference type="Pfam" id="PF00176">
    <property type="entry name" value="SNF2-rel_dom"/>
    <property type="match status" value="1"/>
</dbReference>
<keyword evidence="4" id="KW-0378">Hydrolase</keyword>
<dbReference type="InterPro" id="IPR000330">
    <property type="entry name" value="SNF2_N"/>
</dbReference>
<dbReference type="Pfam" id="PF00271">
    <property type="entry name" value="Helicase_C"/>
    <property type="match status" value="1"/>
</dbReference>
<evidence type="ECO:0000256" key="4">
    <source>
        <dbReference type="ARBA" id="ARBA00022801"/>
    </source>
</evidence>
<feature type="compositionally biased region" description="Basic and acidic residues" evidence="6">
    <location>
        <begin position="1351"/>
        <end position="1363"/>
    </location>
</feature>
<dbReference type="OrthoDB" id="423221at2759"/>
<evidence type="ECO:0000259" key="7">
    <source>
        <dbReference type="PROSITE" id="PS51194"/>
    </source>
</evidence>
<dbReference type="SMART" id="SM00487">
    <property type="entry name" value="DEXDc"/>
    <property type="match status" value="1"/>
</dbReference>
<evidence type="ECO:0000313" key="8">
    <source>
        <dbReference type="EMBL" id="KAF9514678.1"/>
    </source>
</evidence>
<feature type="region of interest" description="Disordered" evidence="6">
    <location>
        <begin position="19"/>
        <end position="78"/>
    </location>
</feature>
<protein>
    <recommendedName>
        <fullName evidence="7">Helicase C-terminal domain-containing protein</fullName>
    </recommendedName>
</protein>
<dbReference type="CDD" id="cd18793">
    <property type="entry name" value="SF2_C_SNF"/>
    <property type="match status" value="1"/>
</dbReference>
<dbReference type="InterPro" id="IPR029063">
    <property type="entry name" value="SAM-dependent_MTases_sf"/>
</dbReference>
<sequence length="2045" mass="228668">MSKIKPAAKGARDIASYFQKPVKSAKSSDDDDFTVLTDGNSSSRDIVDDSEDGGEDGAFSEGVPSDENGLQSSGLPPISDIPSMFKDIVKRVPQLKELAEKLQGRPLRVATMCSGTESPLLALGLISRALKEEHGVDLEIEHVFSCEIEPFKQAYIERNFHPPILFRDVCELGADEATTAYGAKVKVPGNVDVLVAGTSCVDYSSLNNEKQDIDADGESGRTFRGMLQWVAKHRPTIVILENVCSAPWDRVVKKFEGAMYSAIHQRFDTKNYYIPHTRTRGYLMAVNIRDSPLPSKWKAKVQALARPASSTLDAFLLASDDPRIHQARQKLVHEGAAIERKAGYDWGRCESRHLKARHEEELGSRRPLTGWEEGGTSKLPSFAWNDWSANQVDRVWDLMDITTLRAANVGKDPLFKTEVWNLSQNVDRQIGSSRIGIAPGPMVGMEALGLQGLPVDELLLTRETEDQLADLAGNAMSSTVVGTAIVAALVVCHKSILPTTKDEDAMDVDGVTLEGDLANKAILGEDQLLEQTLDLSTPREHSLPALLTNASSSVRLCDCEGRDDIVERVVQRCIDCGSTACVKCGGRPEHNFQVIDVASAPRLHPAEYRKQLMEQLPMSVSLHGITSPLLEEWKSSVLGVPDSRWEKWKGAVLAIPTHDLHFKEDKRKDMWTVTYESAAAVLEFHLHPLRPEWLLYAKPLETEPANSKHRALLAQPVARLLCKHELFDGAWDIAIPVTDSFELTIEGSGELVPAWEARLGLEKEEFKNKTVWSTLALSYADQNGQRLDRPISGSYALLDKCGTANAALHKKVGEDLTIAPLFLFLDPTRCGSPSDDCFVLSSSIRRTEYGEYRPVVATIDKSWRPNSCEGPTEVVCHIHSKWVRAPTIRMQPTENLIAKYSTPPAPLQITIENDSCCIASAVLICKVPMSAEQADQVWSHDKWYTVDAIHERPTFRAISWLIERIRIVPHLGTWITLDLPTDHSNCERCAPTPPAIKWFRTQKRMVAVEDALEAGRYEQALKHRPSPFVTQLKLDVASSVGTVRLGINVPSLLHRALSRLPARRGPRGGDPILSWRMTTDYTPPARLLPPKFRLTSNRKDAPHDQPPNFRLDLRPEQLRSLHWMLQQESDEAPPFLEEEISEAILHPLGWRIEGKAQRPVHVSGGVLADEVGYGKTAITLGLIDSTHGSLPKRKNSLNEGKIPTNATLVVVPAHLTRQWASEIKKFMGKKYNVVTLETMQHLNKVTVQDILDADIILLASRLVKSDIYLTNLQSFAAGGKLPPKEGRYFDAKLQQAHASLREQTKRLKDEGASAVLDVIKGAADSDPSISSSPIPGVKSNPIALSSDEEDMTRHPKVSKDKVSTSKSTAKMSSKSIKTAAPAKTIRKSAAKKRKSEVLADASADSVDEEEGEDEDEDESEENSKPPKKKLKAATSKPVKDAKKPHQLDPWHLKSHSVRKDWREMLCPPLELFHFNRIVVDEYTYVDGKIYPLITNLVSNHRWILSGTPPTQDFASVKTIAAFMGLHLGIDDDFWEGQSKEALREAKKRQKDQTSAENFHSFREVHSLDWHGHRNEVAQGFLDRFVRQNIAEIDEIPFEDVIRPITLPAAERAIYLELEHHLRALDMTIRKGKKTDSDREKRMAQSLGNSNTAEEALLKRCSHFELEADRENALKACEVIVEERTRQLKECTDQLRSELQKAFATEKKLGHVDYNSHFQQWLRMTHSDSGVGDSEAKARLHKAQLRAGFNYEENEARRKKKNSHDFEGESQKIKEDRWAHREHAHVLKKLEKELVGRVRSLRYFTVVRDLQRKSGELERIDCVGCDKTNLPISDIAVLSSCGHTGCHSCVITRAQNEECVTRQSEGCAAPARVLNVVKAETLGVDEERSSDEKHFGKKLEKLVHLIQKEIPKKDRVLLFVQFPDLMKKVAEALDASGVSFLEIKGTNSAKSKNLEKFQDPEGREKVLLLNVGDESASGANLTTANHVIFVSPLLTTSQQFYEATDTQAIGRLRRFGQQKKVQIYRFLTFNSIDVEIFEARDGRKVL</sequence>
<evidence type="ECO:0000256" key="1">
    <source>
        <dbReference type="ARBA" id="ARBA00022603"/>
    </source>
</evidence>
<dbReference type="Gene3D" id="3.40.50.150">
    <property type="entry name" value="Vaccinia Virus protein VP39"/>
    <property type="match status" value="1"/>
</dbReference>
<dbReference type="Pfam" id="PF00145">
    <property type="entry name" value="DNA_methylase"/>
    <property type="match status" value="1"/>
</dbReference>
<evidence type="ECO:0000256" key="5">
    <source>
        <dbReference type="ARBA" id="ARBA00022840"/>
    </source>
</evidence>
<dbReference type="PANTHER" id="PTHR45626:SF26">
    <property type="entry name" value="FAMILY HELICASE, PUTATIVE (AFU_ORTHOLOGUE AFUA_2G09120)-RELATED"/>
    <property type="match status" value="1"/>
</dbReference>
<dbReference type="InterPro" id="IPR001525">
    <property type="entry name" value="C5_MeTfrase"/>
</dbReference>
<dbReference type="InterPro" id="IPR014001">
    <property type="entry name" value="Helicase_ATP-bd"/>
</dbReference>
<organism evidence="8 9">
    <name type="scientific">Hydnum rufescens UP504</name>
    <dbReference type="NCBI Taxonomy" id="1448309"/>
    <lineage>
        <taxon>Eukaryota</taxon>
        <taxon>Fungi</taxon>
        <taxon>Dikarya</taxon>
        <taxon>Basidiomycota</taxon>
        <taxon>Agaricomycotina</taxon>
        <taxon>Agaricomycetes</taxon>
        <taxon>Cantharellales</taxon>
        <taxon>Hydnaceae</taxon>
        <taxon>Hydnum</taxon>
    </lineage>
</organism>
<dbReference type="PROSITE" id="PS51194">
    <property type="entry name" value="HELICASE_CTER"/>
    <property type="match status" value="1"/>
</dbReference>
<keyword evidence="5" id="KW-0067">ATP-binding</keyword>
<feature type="domain" description="Helicase C-terminal" evidence="7">
    <location>
        <begin position="1897"/>
        <end position="2045"/>
    </location>
</feature>
<proteinExistence type="predicted"/>
<feature type="compositionally biased region" description="Acidic residues" evidence="6">
    <location>
        <begin position="1405"/>
        <end position="1420"/>
    </location>
</feature>
<feature type="compositionally biased region" description="Basic residues" evidence="6">
    <location>
        <begin position="1384"/>
        <end position="1394"/>
    </location>
</feature>
<feature type="compositionally biased region" description="Basic and acidic residues" evidence="6">
    <location>
        <begin position="1437"/>
        <end position="1448"/>
    </location>
</feature>
<dbReference type="EMBL" id="MU128958">
    <property type="protein sequence ID" value="KAF9514678.1"/>
    <property type="molecule type" value="Genomic_DNA"/>
</dbReference>
<keyword evidence="9" id="KW-1185">Reference proteome</keyword>
<dbReference type="GO" id="GO:0005634">
    <property type="term" value="C:nucleus"/>
    <property type="evidence" value="ECO:0007669"/>
    <property type="project" value="TreeGrafter"/>
</dbReference>
<dbReference type="Gene3D" id="3.40.50.300">
    <property type="entry name" value="P-loop containing nucleotide triphosphate hydrolases"/>
    <property type="match status" value="1"/>
</dbReference>
<dbReference type="GO" id="GO:0016787">
    <property type="term" value="F:hydrolase activity"/>
    <property type="evidence" value="ECO:0007669"/>
    <property type="project" value="UniProtKB-KW"/>
</dbReference>
<keyword evidence="2" id="KW-0808">Transferase</keyword>
<dbReference type="GO" id="GO:0008168">
    <property type="term" value="F:methyltransferase activity"/>
    <property type="evidence" value="ECO:0007669"/>
    <property type="project" value="UniProtKB-KW"/>
</dbReference>
<keyword evidence="1" id="KW-0489">Methyltransferase</keyword>
<dbReference type="Proteomes" id="UP000886523">
    <property type="component" value="Unassembled WGS sequence"/>
</dbReference>
<evidence type="ECO:0000256" key="6">
    <source>
        <dbReference type="SAM" id="MobiDB-lite"/>
    </source>
</evidence>
<dbReference type="SUPFAM" id="SSF52540">
    <property type="entry name" value="P-loop containing nucleoside triphosphate hydrolases"/>
    <property type="match status" value="2"/>
</dbReference>
<gene>
    <name evidence="8" type="ORF">BS47DRAFT_1372237</name>
</gene>
<dbReference type="GO" id="GO:0006281">
    <property type="term" value="P:DNA repair"/>
    <property type="evidence" value="ECO:0007669"/>
    <property type="project" value="TreeGrafter"/>
</dbReference>
<reference evidence="8" key="1">
    <citation type="journal article" date="2020" name="Nat. Commun.">
        <title>Large-scale genome sequencing of mycorrhizal fungi provides insights into the early evolution of symbiotic traits.</title>
        <authorList>
            <person name="Miyauchi S."/>
            <person name="Kiss E."/>
            <person name="Kuo A."/>
            <person name="Drula E."/>
            <person name="Kohler A."/>
            <person name="Sanchez-Garcia M."/>
            <person name="Morin E."/>
            <person name="Andreopoulos B."/>
            <person name="Barry K.W."/>
            <person name="Bonito G."/>
            <person name="Buee M."/>
            <person name="Carver A."/>
            <person name="Chen C."/>
            <person name="Cichocki N."/>
            <person name="Clum A."/>
            <person name="Culley D."/>
            <person name="Crous P.W."/>
            <person name="Fauchery L."/>
            <person name="Girlanda M."/>
            <person name="Hayes R.D."/>
            <person name="Keri Z."/>
            <person name="LaButti K."/>
            <person name="Lipzen A."/>
            <person name="Lombard V."/>
            <person name="Magnuson J."/>
            <person name="Maillard F."/>
            <person name="Murat C."/>
            <person name="Nolan M."/>
            <person name="Ohm R.A."/>
            <person name="Pangilinan J."/>
            <person name="Pereira M.F."/>
            <person name="Perotto S."/>
            <person name="Peter M."/>
            <person name="Pfister S."/>
            <person name="Riley R."/>
            <person name="Sitrit Y."/>
            <person name="Stielow J.B."/>
            <person name="Szollosi G."/>
            <person name="Zifcakova L."/>
            <person name="Stursova M."/>
            <person name="Spatafora J.W."/>
            <person name="Tedersoo L."/>
            <person name="Vaario L.M."/>
            <person name="Yamada A."/>
            <person name="Yan M."/>
            <person name="Wang P."/>
            <person name="Xu J."/>
            <person name="Bruns T."/>
            <person name="Baldrian P."/>
            <person name="Vilgalys R."/>
            <person name="Dunand C."/>
            <person name="Henrissat B."/>
            <person name="Grigoriev I.V."/>
            <person name="Hibbett D."/>
            <person name="Nagy L.G."/>
            <person name="Martin F.M."/>
        </authorList>
    </citation>
    <scope>NUCLEOTIDE SEQUENCE</scope>
    <source>
        <strain evidence="8">UP504</strain>
    </source>
</reference>
<dbReference type="InterPro" id="IPR049730">
    <property type="entry name" value="SNF2/RAD54-like_C"/>
</dbReference>
<evidence type="ECO:0000256" key="2">
    <source>
        <dbReference type="ARBA" id="ARBA00022679"/>
    </source>
</evidence>
<evidence type="ECO:0000256" key="3">
    <source>
        <dbReference type="ARBA" id="ARBA00022741"/>
    </source>
</evidence>
<feature type="compositionally biased region" description="Low complexity" evidence="6">
    <location>
        <begin position="1364"/>
        <end position="1380"/>
    </location>
</feature>
<dbReference type="GO" id="GO:0032259">
    <property type="term" value="P:methylation"/>
    <property type="evidence" value="ECO:0007669"/>
    <property type="project" value="UniProtKB-KW"/>
</dbReference>
<keyword evidence="3" id="KW-0547">Nucleotide-binding</keyword>
<feature type="compositionally biased region" description="Low complexity" evidence="6">
    <location>
        <begin position="1324"/>
        <end position="1335"/>
    </location>
</feature>
<dbReference type="InterPro" id="IPR050628">
    <property type="entry name" value="SNF2_RAD54_helicase_TF"/>
</dbReference>